<dbReference type="AlphaFoldDB" id="A0A6V7VUQ5"/>
<dbReference type="Proteomes" id="UP000580250">
    <property type="component" value="Unassembled WGS sequence"/>
</dbReference>
<evidence type="ECO:0000256" key="1">
    <source>
        <dbReference type="SAM" id="MobiDB-lite"/>
    </source>
</evidence>
<evidence type="ECO:0000313" key="2">
    <source>
        <dbReference type="EMBL" id="CAD2178559.1"/>
    </source>
</evidence>
<organism evidence="2 3">
    <name type="scientific">Meloidogyne enterolobii</name>
    <name type="common">Root-knot nematode worm</name>
    <name type="synonym">Meloidogyne mayaguensis</name>
    <dbReference type="NCBI Taxonomy" id="390850"/>
    <lineage>
        <taxon>Eukaryota</taxon>
        <taxon>Metazoa</taxon>
        <taxon>Ecdysozoa</taxon>
        <taxon>Nematoda</taxon>
        <taxon>Chromadorea</taxon>
        <taxon>Rhabditida</taxon>
        <taxon>Tylenchina</taxon>
        <taxon>Tylenchomorpha</taxon>
        <taxon>Tylenchoidea</taxon>
        <taxon>Meloidogynidae</taxon>
        <taxon>Meloidogyninae</taxon>
        <taxon>Meloidogyne</taxon>
    </lineage>
</organism>
<feature type="region of interest" description="Disordered" evidence="1">
    <location>
        <begin position="1"/>
        <end position="22"/>
    </location>
</feature>
<comment type="caution">
    <text evidence="2">The sequence shown here is derived from an EMBL/GenBank/DDBJ whole genome shotgun (WGS) entry which is preliminary data.</text>
</comment>
<name>A0A6V7VUQ5_MELEN</name>
<accession>A0A6V7VUQ5</accession>
<sequence>MKFKHSHKNQLNSHKQKVQNWRHKKFTKRIKFCNLRFLYFSIFFNKIKHICKILKINF</sequence>
<dbReference type="EMBL" id="CAJEWN010000322">
    <property type="protein sequence ID" value="CAD2178559.1"/>
    <property type="molecule type" value="Genomic_DNA"/>
</dbReference>
<gene>
    <name evidence="2" type="ORF">MENT_LOCUS30505</name>
</gene>
<proteinExistence type="predicted"/>
<evidence type="ECO:0000313" key="3">
    <source>
        <dbReference type="Proteomes" id="UP000580250"/>
    </source>
</evidence>
<reference evidence="2 3" key="1">
    <citation type="submission" date="2020-08" db="EMBL/GenBank/DDBJ databases">
        <authorList>
            <person name="Koutsovoulos G."/>
            <person name="Danchin GJ E."/>
        </authorList>
    </citation>
    <scope>NUCLEOTIDE SEQUENCE [LARGE SCALE GENOMIC DNA]</scope>
</reference>
<protein>
    <submittedName>
        <fullName evidence="2">Uncharacterized protein</fullName>
    </submittedName>
</protein>